<feature type="compositionally biased region" description="Basic and acidic residues" evidence="3">
    <location>
        <begin position="3031"/>
        <end position="3047"/>
    </location>
</feature>
<feature type="compositionally biased region" description="Basic residues" evidence="3">
    <location>
        <begin position="3298"/>
        <end position="3320"/>
    </location>
</feature>
<feature type="region of interest" description="Disordered" evidence="3">
    <location>
        <begin position="359"/>
        <end position="451"/>
    </location>
</feature>
<feature type="region of interest" description="Disordered" evidence="3">
    <location>
        <begin position="551"/>
        <end position="583"/>
    </location>
</feature>
<feature type="compositionally biased region" description="Basic and acidic residues" evidence="3">
    <location>
        <begin position="410"/>
        <end position="420"/>
    </location>
</feature>
<feature type="compositionally biased region" description="Basic and acidic residues" evidence="3">
    <location>
        <begin position="711"/>
        <end position="731"/>
    </location>
</feature>
<evidence type="ECO:0000259" key="4">
    <source>
        <dbReference type="PROSITE" id="PS50004"/>
    </source>
</evidence>
<feature type="compositionally biased region" description="Polar residues" evidence="3">
    <location>
        <begin position="2180"/>
        <end position="2197"/>
    </location>
</feature>
<feature type="compositionally biased region" description="Low complexity" evidence="3">
    <location>
        <begin position="2214"/>
        <end position="2225"/>
    </location>
</feature>
<accession>A0AAD9CT55</accession>
<dbReference type="GO" id="GO:0016020">
    <property type="term" value="C:membrane"/>
    <property type="evidence" value="ECO:0007669"/>
    <property type="project" value="InterPro"/>
</dbReference>
<feature type="coiled-coil region" evidence="2">
    <location>
        <begin position="2242"/>
        <end position="2272"/>
    </location>
</feature>
<evidence type="ECO:0000313" key="7">
    <source>
        <dbReference type="Proteomes" id="UP001228049"/>
    </source>
</evidence>
<dbReference type="CDD" id="cd06714">
    <property type="entry name" value="PDZ_RIM-like"/>
    <property type="match status" value="1"/>
</dbReference>
<sequence length="3361" mass="368660">KEWLCLNCQTQRAMSGQLGDVPPPNMASPKKQTPAPAPSSTPAPAAVDRKPVVEAADLTPPAPDTKVLPENIPTPDLEAPLSVSSPPPDITQQEAPQSKEQPLAAEPVSELVVQPEQHGPISESVAESVPAVEQQQISSDKAAEDPPNSETNVDQQAQSSPVSEIPAGEIQSSSENATEDFSPPVESEVQNVLTNTRLDETTVPAEVETEPKLEIAPSEAAAPLTDIEKVEPTPEILPEVTPNSVVAKPALIPEALSQEGPFQVDQKPDSSATNIEEEKKTDVELDKPSEEPHIDETTSTPPDTVESASNVEQTDITKPEADSIAPDVKNEDIQIEAEPIEDKQVLIESAPPPVVEVEENVAPADKVEVPKLDETQQELKPEPPKCVETDSPSLMSENIHPVLASEENNEANKVETKPIEKEEEPSTLVPADKSPSVAPVEGETKEETKEEIVVVDKVDIEEEETAKQKFPDEESTVPIETVNDNAEEKSIEEKAVEKEVVEEIAVEVTVNENKPSTDKAVEDDRVPENAAAEKAIEVKDDEGKACVNEAVEQETVGKANDQKPLEKVDEAESSPAPSSTETTNVCYVIEKRETEIAREPAPTTAENIQTAIDTVLKAGDTSEKVVDASVPPTPDDRKEIEHVDVKESLQSVEMVSSSAVISETEVRDLACEEKLVQDEAEAGSQNTNSIAENQHEVKKETLTLAGSDNEPLEKVAEQKVSIKEVEEKPDKIEDESQPVAGNIQESEKVSESSAVCDKDSNAESNVGKNAESKKDEPSETDLENGGVSVSEAPVPVAEPEIPMSLVSEHDNEPKEGNTNVEEKEEAVTQALGKPSDEDAVAEVKKLETLKEPARKDMVAMDSSPTSPSDLAKLESSVLPILEAKANTQQNDDEEKLTDTLKSRRKLEVLPLSPDSPSSEDDRELSDKNAKGTTKKKLLVPMDVRADSLDDSSESFGKESPMSGDDEDFIRKQIIEMSENEDASPSDEENLIQRKIRDHEKKQKEKKTTEAVERSSSGKNRRLTKKSTISPDDEEDKQLHGSFDKPDIDKEVGQEQKESQSGTGVRQFQTMELNSTSSPILIPNDGEPEMESLTESPDDRSRGEGSSSLHASSFTPGTSPTSISSLDEDSDSSPSHIRSGEGKQHRKAKHRQPGQVLPTIEDSSEEEELREEEELLREQEKQKGSGKKSKKDKEEIRAQRRRERPKTPPSNLSPIEDASPTEELRQEAEMEEIRRSSCSDFSPSIESDSEGFEIHPSKIAAVQKTYQLPLSVSLLSPSDDKSKNKSLKSADEAYEEIMLRAKSPTLEKGEIQPGKESIYGGMLIEDYAYDSLIDNSTTDLREPEKIVVPSQPKPLRSPDEVYEDMIKKRQEFMKLEQEYETIQPKKENTNPEIVLQPAENTFSKSSEVTLGADGKPLLDAETAYEELMKKVLTPGTSPTQQDPEVGSTAYRKALHPIPDLRVTQCSSGELSSDDESMIKKEKGTTSAIETDPVTVSEWPQSSTSDQQPQTTIAESQDDVVDLSSALPKTSAPVIASVSPLPTVPQYTPSIPSVVSTAPPLPPKPSVLCRANSQENAEVPVPPPLPPPTPPKPTVFPRKAPVPLPPQASATPMRPEIGAVTAAQGPPTRQAVTPMYKPHVPPPVAPKPSIHSPGHSVKPPIAPKPGSQPSSPAHAPYPSRPSVLPTGPTEMTALNLSPSSESKQFHPSPKSPSSPRYTRNLPLAQHPLHTKLSPKVITKHSLNIIQIHRSINNQPLLKQPGKNSYNFSGTTEGAVDLTSAKISDAGEAVDYSKKGAYAGMTIPPYSQTRVTSAVAPIPSTYAITNQPGSIFSTSYNSLSGMHTSDTMPSLSNLQNLPLTRSHSFLSTISITATEEQGDAPLNLEISRRGSIAGVTTLPASLSLDTYTDASLEAIAASLEALSSPMVPGDGQYQAERERLEMEKLNQQRLAEELEWERQEIQRFREHEQVLVQKELEELQSMKQQILNQQEDERQAHLMMQKETYAQQQQQLEQIQRLQEQLRMQLEEQKLRQMYPGGDMPGHGVQEAVVLGPDGTVLSRKITDSGCQTDDEDETVSKAYTAGRKKRSAKKSVDSCVQTDDEDQDEWEAETRNRQSRPRTARGDRGGHKSLEFVSYEKKLGDTSPQNLKGSPDPASPRGQKGMQRSMSDPKPVSPTGEERGTSGDTYTGKNSGSTPTGTQKKVKRTLPNPPSEDESTTTGQTAYTTGSARRRMCRNSNMARAKILQDIDRELNLVERESSKLRKRQAELDEEEKEIDAKLRYLEMGINRRKDVLLMEREKRERAYLQSVAEDRDYMSDSEVSNIRETRGGLGSEDVEIESHGLERPRTAPQAELDEFVPPQTKHEYGKYSQYQYNQTQYQQSLYQTPQSYQSHSLYSSVPSLTSAQQQSYHQMLLLQQKAARQAALLSELDATKYEVISRQPDPTSSAFLGVKYDKYGNHLDLRALDVGNMARSPMSAVSDSYYTDVDHHTPRSYMLLEDAAELAKGSIGMSSSYSLAERELAKAEKLLRRSAADLGSTDYLGSTSRLHTYGKTPDEEDTMEEPYELKLLKQQLKQEFRRSTGGTENLEQLTGLSQHYYTPSSSISSYSQRNYPKTDKYSISRLTLEKQAAKQLPASMLYQKHKTPLIEPKISSKYSSIPDNRGLETDYNYLGSTSASARASRLSQDELTFGLRKNIAEQQKYLGSTLGANLAGSLNLGQSLGLDSAYPSGSRSRPSSRPTSCYGLDLSLKRDPSSSSLRLKGDGESSGDVPSYQTPSGRTKPTSLPIVQSGRGRLPIVAQNSEEESPLSPVGQPMGMARASAGPLPPISADSRDQFGSCLSLEDSQQQQLIREEPTRGRGYVLMDDLQGTMSDSEALSDSLMALNRDDATNAYHLRREETDWFDKPRDGRSENGQEKRQGKGPYYPFPHLRVKLQRDPKDRSVSGNGLGIRVVGGKEVPASNGDIGAYVAKVLPGGAAEQTGKILEGMQVLEWNGVPLTGKTYEEVQGLVGQPCNEAELCVRLDLNMLSDSDGSDHLDFQEHSKGDRPPRSPSKKRHSSKASPWGTAEGMKTQSQPVSGEIQLQIHYDKQLGNLIVHVLQARNLAARDNNGYSDPFVKVYLLPGRGQVMVVQNASAENKRRSKHAGKSLNPEWNQTVIYKNIHLEQLRKKTLEVSVWDYDKCSSNDFLGEVLIDLSNTVQLDNVPQWHPLKEQSEGDHHRRSHSGQSRHSSSKPSSQHSSPKTTVSEHDNQDSPKSSVIKSRSHGIFPDPAKDTQVPTLEKSHSSPGTSKPSPSEGQSQRHGHREHSRSHGASHKSATRHHHQDSGTGSGGGAAIATAAAPQQPQQQPPPPPQRLQPSKPRRK</sequence>
<feature type="compositionally biased region" description="Low complexity" evidence="3">
    <location>
        <begin position="3222"/>
        <end position="3240"/>
    </location>
</feature>
<evidence type="ECO:0000259" key="5">
    <source>
        <dbReference type="PROSITE" id="PS50106"/>
    </source>
</evidence>
<dbReference type="GO" id="GO:1904071">
    <property type="term" value="P:presynaptic active zone assembly"/>
    <property type="evidence" value="ECO:0007669"/>
    <property type="project" value="TreeGrafter"/>
</dbReference>
<feature type="region of interest" description="Disordered" evidence="3">
    <location>
        <begin position="2901"/>
        <end position="2926"/>
    </location>
</feature>
<feature type="compositionally biased region" description="Basic and acidic residues" evidence="3">
    <location>
        <begin position="365"/>
        <end position="388"/>
    </location>
</feature>
<feature type="region of interest" description="Disordered" evidence="3">
    <location>
        <begin position="677"/>
        <end position="1249"/>
    </location>
</feature>
<dbReference type="InterPro" id="IPR001565">
    <property type="entry name" value="Synaptotagmin"/>
</dbReference>
<feature type="compositionally biased region" description="Polar residues" evidence="3">
    <location>
        <begin position="90"/>
        <end position="100"/>
    </location>
</feature>
<feature type="domain" description="PDZ" evidence="5">
    <location>
        <begin position="2929"/>
        <end position="3008"/>
    </location>
</feature>
<dbReference type="SUPFAM" id="SSF49562">
    <property type="entry name" value="C2 domain (Calcium/lipid-binding domain, CaLB)"/>
    <property type="match status" value="1"/>
</dbReference>
<comment type="caution">
    <text evidence="6">The sequence shown here is derived from an EMBL/GenBank/DDBJ whole genome shotgun (WGS) entry which is preliminary data.</text>
</comment>
<feature type="compositionally biased region" description="Polar residues" evidence="3">
    <location>
        <begin position="2770"/>
        <end position="2785"/>
    </location>
</feature>
<feature type="compositionally biased region" description="Low complexity" evidence="3">
    <location>
        <begin position="1498"/>
        <end position="1510"/>
    </location>
</feature>
<feature type="region of interest" description="Disordered" evidence="3">
    <location>
        <begin position="2078"/>
        <end position="2232"/>
    </location>
</feature>
<dbReference type="InterPro" id="IPR001478">
    <property type="entry name" value="PDZ"/>
</dbReference>
<dbReference type="SMART" id="SM00239">
    <property type="entry name" value="C2"/>
    <property type="match status" value="1"/>
</dbReference>
<dbReference type="GO" id="GO:0048788">
    <property type="term" value="C:cytoskeleton of presynaptic active zone"/>
    <property type="evidence" value="ECO:0007669"/>
    <property type="project" value="TreeGrafter"/>
</dbReference>
<dbReference type="PRINTS" id="PR00399">
    <property type="entry name" value="SYNAPTOTAGMN"/>
</dbReference>
<feature type="region of interest" description="Disordered" evidence="3">
    <location>
        <begin position="2314"/>
        <end position="2333"/>
    </location>
</feature>
<dbReference type="SMART" id="SM00228">
    <property type="entry name" value="PDZ"/>
    <property type="match status" value="1"/>
</dbReference>
<feature type="compositionally biased region" description="Pro residues" evidence="3">
    <location>
        <begin position="1578"/>
        <end position="1604"/>
    </location>
</feature>
<dbReference type="SUPFAM" id="SSF50156">
    <property type="entry name" value="PDZ domain-like"/>
    <property type="match status" value="1"/>
</dbReference>
<feature type="region of interest" description="Disordered" evidence="3">
    <location>
        <begin position="463"/>
        <end position="494"/>
    </location>
</feature>
<feature type="compositionally biased region" description="Basic and acidic residues" evidence="3">
    <location>
        <begin position="560"/>
        <end position="570"/>
    </location>
</feature>
<dbReference type="PROSITE" id="PS50004">
    <property type="entry name" value="C2"/>
    <property type="match status" value="1"/>
</dbReference>
<feature type="compositionally biased region" description="Basic and acidic residues" evidence="3">
    <location>
        <begin position="990"/>
        <end position="1012"/>
    </location>
</feature>
<dbReference type="GO" id="GO:0030424">
    <property type="term" value="C:axon"/>
    <property type="evidence" value="ECO:0007669"/>
    <property type="project" value="TreeGrafter"/>
</dbReference>
<dbReference type="Gene3D" id="2.60.40.150">
    <property type="entry name" value="C2 domain"/>
    <property type="match status" value="1"/>
</dbReference>
<dbReference type="PANTHER" id="PTHR14113:SF11">
    <property type="entry name" value="PROTEIN PICCOLO ISOFORM X1"/>
    <property type="match status" value="1"/>
</dbReference>
<keyword evidence="1" id="KW-0677">Repeat</keyword>
<proteinExistence type="predicted"/>
<feature type="coiled-coil region" evidence="2">
    <location>
        <begin position="1930"/>
        <end position="2029"/>
    </location>
</feature>
<evidence type="ECO:0000313" key="6">
    <source>
        <dbReference type="EMBL" id="KAK1906872.1"/>
    </source>
</evidence>
<feature type="region of interest" description="Disordered" evidence="3">
    <location>
        <begin position="1463"/>
        <end position="1523"/>
    </location>
</feature>
<feature type="region of interest" description="Disordered" evidence="3">
    <location>
        <begin position="3208"/>
        <end position="3361"/>
    </location>
</feature>
<dbReference type="GO" id="GO:0098982">
    <property type="term" value="C:GABA-ergic synapse"/>
    <property type="evidence" value="ECO:0007669"/>
    <property type="project" value="TreeGrafter"/>
</dbReference>
<dbReference type="InterPro" id="IPR000008">
    <property type="entry name" value="C2_dom"/>
</dbReference>
<feature type="compositionally biased region" description="Basic and acidic residues" evidence="3">
    <location>
        <begin position="515"/>
        <end position="527"/>
    </location>
</feature>
<dbReference type="InterPro" id="IPR036034">
    <property type="entry name" value="PDZ_sf"/>
</dbReference>
<feature type="compositionally biased region" description="Acidic residues" evidence="3">
    <location>
        <begin position="1161"/>
        <end position="1174"/>
    </location>
</feature>
<feature type="compositionally biased region" description="Basic and acidic residues" evidence="3">
    <location>
        <begin position="896"/>
        <end position="907"/>
    </location>
</feature>
<evidence type="ECO:0000256" key="2">
    <source>
        <dbReference type="SAM" id="Coils"/>
    </source>
</evidence>
<evidence type="ECO:0000256" key="3">
    <source>
        <dbReference type="SAM" id="MobiDB-lite"/>
    </source>
</evidence>
<feature type="region of interest" description="Disordered" evidence="3">
    <location>
        <begin position="2724"/>
        <end position="2791"/>
    </location>
</feature>
<dbReference type="InterPro" id="IPR052098">
    <property type="entry name" value="Presynaptic_Scaffold_Bsn/Pclo"/>
</dbReference>
<feature type="compositionally biased region" description="Low complexity" evidence="3">
    <location>
        <begin position="573"/>
        <end position="583"/>
    </location>
</feature>
<feature type="compositionally biased region" description="Polar residues" evidence="3">
    <location>
        <begin position="297"/>
        <end position="314"/>
    </location>
</feature>
<protein>
    <submittedName>
        <fullName evidence="6">Protein piccolo</fullName>
    </submittedName>
</protein>
<dbReference type="GO" id="GO:0035418">
    <property type="term" value="P:protein localization to synapse"/>
    <property type="evidence" value="ECO:0007669"/>
    <property type="project" value="TreeGrafter"/>
</dbReference>
<evidence type="ECO:0000256" key="1">
    <source>
        <dbReference type="ARBA" id="ARBA00022737"/>
    </source>
</evidence>
<feature type="compositionally biased region" description="Polar residues" evidence="3">
    <location>
        <begin position="1058"/>
        <end position="1078"/>
    </location>
</feature>
<dbReference type="GO" id="GO:0098978">
    <property type="term" value="C:glutamatergic synapse"/>
    <property type="evidence" value="ECO:0007669"/>
    <property type="project" value="TreeGrafter"/>
</dbReference>
<feature type="compositionally biased region" description="Low complexity" evidence="3">
    <location>
        <begin position="3332"/>
        <end position="3343"/>
    </location>
</feature>
<feature type="region of interest" description="Disordered" evidence="3">
    <location>
        <begin position="3030"/>
        <end position="3075"/>
    </location>
</feature>
<organism evidence="6 7">
    <name type="scientific">Dissostichus eleginoides</name>
    <name type="common">Patagonian toothfish</name>
    <name type="synonym">Dissostichus amissus</name>
    <dbReference type="NCBI Taxonomy" id="100907"/>
    <lineage>
        <taxon>Eukaryota</taxon>
        <taxon>Metazoa</taxon>
        <taxon>Chordata</taxon>
        <taxon>Craniata</taxon>
        <taxon>Vertebrata</taxon>
        <taxon>Euteleostomi</taxon>
        <taxon>Actinopterygii</taxon>
        <taxon>Neopterygii</taxon>
        <taxon>Teleostei</taxon>
        <taxon>Neoteleostei</taxon>
        <taxon>Acanthomorphata</taxon>
        <taxon>Eupercaria</taxon>
        <taxon>Perciformes</taxon>
        <taxon>Notothenioidei</taxon>
        <taxon>Nototheniidae</taxon>
        <taxon>Dissostichus</taxon>
    </lineage>
</organism>
<feature type="domain" description="C2" evidence="4">
    <location>
        <begin position="3075"/>
        <end position="3206"/>
    </location>
</feature>
<feature type="compositionally biased region" description="Basic and acidic residues" evidence="3">
    <location>
        <begin position="745"/>
        <end position="761"/>
    </location>
</feature>
<feature type="region of interest" description="Disordered" evidence="3">
    <location>
        <begin position="509"/>
        <end position="528"/>
    </location>
</feature>
<name>A0AAD9CT55_DISEL</name>
<feature type="compositionally biased region" description="Basic and acidic residues" evidence="3">
    <location>
        <begin position="1036"/>
        <end position="1057"/>
    </location>
</feature>
<feature type="compositionally biased region" description="Basic and acidic residues" evidence="3">
    <location>
        <begin position="2118"/>
        <end position="2138"/>
    </location>
</feature>
<feature type="non-terminal residue" evidence="6">
    <location>
        <position position="3361"/>
    </location>
</feature>
<feature type="compositionally biased region" description="Basic and acidic residues" evidence="3">
    <location>
        <begin position="1221"/>
        <end position="1236"/>
    </location>
</feature>
<feature type="compositionally biased region" description="Low complexity" evidence="3">
    <location>
        <begin position="2726"/>
        <end position="2739"/>
    </location>
</feature>
<feature type="region of interest" description="Disordered" evidence="3">
    <location>
        <begin position="619"/>
        <end position="639"/>
    </location>
</feature>
<dbReference type="Gene3D" id="2.30.42.10">
    <property type="match status" value="1"/>
</dbReference>
<dbReference type="EMBL" id="JASDAP010000001">
    <property type="protein sequence ID" value="KAK1906872.1"/>
    <property type="molecule type" value="Genomic_DNA"/>
</dbReference>
<dbReference type="InterPro" id="IPR035892">
    <property type="entry name" value="C2_domain_sf"/>
</dbReference>
<reference evidence="6" key="1">
    <citation type="submission" date="2023-04" db="EMBL/GenBank/DDBJ databases">
        <title>Chromosome-level genome of Chaenocephalus aceratus.</title>
        <authorList>
            <person name="Park H."/>
        </authorList>
    </citation>
    <scope>NUCLEOTIDE SEQUENCE</scope>
    <source>
        <strain evidence="6">DE</strain>
        <tissue evidence="6">Muscle</tissue>
    </source>
</reference>
<feature type="compositionally biased region" description="Basic and acidic residues" evidence="3">
    <location>
        <begin position="841"/>
        <end position="858"/>
    </location>
</feature>
<dbReference type="Proteomes" id="UP001228049">
    <property type="component" value="Unassembled WGS sequence"/>
</dbReference>
<feature type="compositionally biased region" description="Acidic residues" evidence="3">
    <location>
        <begin position="977"/>
        <end position="989"/>
    </location>
</feature>
<dbReference type="FunFam" id="2.60.40.150:FF:000137">
    <property type="entry name" value="Piccolo presynaptic cytomatrix protein"/>
    <property type="match status" value="1"/>
</dbReference>
<feature type="compositionally biased region" description="Acidic residues" evidence="3">
    <location>
        <begin position="2096"/>
        <end position="2105"/>
    </location>
</feature>
<dbReference type="CDD" id="cd04031">
    <property type="entry name" value="C2A_RIM1alpha"/>
    <property type="match status" value="1"/>
</dbReference>
<feature type="region of interest" description="Disordered" evidence="3">
    <location>
        <begin position="1554"/>
        <end position="1718"/>
    </location>
</feature>
<feature type="compositionally biased region" description="Polar residues" evidence="3">
    <location>
        <begin position="683"/>
        <end position="692"/>
    </location>
</feature>
<keyword evidence="2" id="KW-0175">Coiled coil</keyword>
<keyword evidence="7" id="KW-1185">Reference proteome</keyword>
<dbReference type="Pfam" id="PF00595">
    <property type="entry name" value="PDZ"/>
    <property type="match status" value="1"/>
</dbReference>
<feature type="compositionally biased region" description="Polar residues" evidence="3">
    <location>
        <begin position="1103"/>
        <end position="1120"/>
    </location>
</feature>
<dbReference type="PANTHER" id="PTHR14113">
    <property type="entry name" value="PICCOLO/BASSOON"/>
    <property type="match status" value="1"/>
</dbReference>
<feature type="region of interest" description="Disordered" evidence="3">
    <location>
        <begin position="1"/>
        <end position="331"/>
    </location>
</feature>
<feature type="compositionally biased region" description="Polar residues" evidence="3">
    <location>
        <begin position="3282"/>
        <end position="3297"/>
    </location>
</feature>
<gene>
    <name evidence="6" type="ORF">KUDE01_009268</name>
</gene>
<dbReference type="GO" id="GO:0098882">
    <property type="term" value="F:structural constituent of presynaptic active zone"/>
    <property type="evidence" value="ECO:0007669"/>
    <property type="project" value="TreeGrafter"/>
</dbReference>
<feature type="compositionally biased region" description="Basic and acidic residues" evidence="3">
    <location>
        <begin position="442"/>
        <end position="451"/>
    </location>
</feature>
<feature type="compositionally biased region" description="Polar residues" evidence="3">
    <location>
        <begin position="148"/>
        <end position="162"/>
    </location>
</feature>
<feature type="compositionally biased region" description="Polar residues" evidence="3">
    <location>
        <begin position="1690"/>
        <end position="1700"/>
    </location>
</feature>
<dbReference type="PROSITE" id="PS50106">
    <property type="entry name" value="PDZ"/>
    <property type="match status" value="1"/>
</dbReference>
<feature type="compositionally biased region" description="Basic and acidic residues" evidence="3">
    <location>
        <begin position="2901"/>
        <end position="2917"/>
    </location>
</feature>
<dbReference type="Pfam" id="PF00168">
    <property type="entry name" value="C2"/>
    <property type="match status" value="1"/>
</dbReference>
<feature type="compositionally biased region" description="Low complexity" evidence="3">
    <location>
        <begin position="787"/>
        <end position="800"/>
    </location>
</feature>
<feature type="compositionally biased region" description="Basic and acidic residues" evidence="3">
    <location>
        <begin position="276"/>
        <end position="296"/>
    </location>
</feature>